<organism evidence="1 2">
    <name type="scientific">Segatella bryantii</name>
    <name type="common">Prevotella bryantii</name>
    <dbReference type="NCBI Taxonomy" id="77095"/>
    <lineage>
        <taxon>Bacteria</taxon>
        <taxon>Pseudomonadati</taxon>
        <taxon>Bacteroidota</taxon>
        <taxon>Bacteroidia</taxon>
        <taxon>Bacteroidales</taxon>
        <taxon>Prevotellaceae</taxon>
        <taxon>Segatella</taxon>
    </lineage>
</organism>
<comment type="caution">
    <text evidence="1">The sequence shown here is derived from an EMBL/GenBank/DDBJ whole genome shotgun (WGS) entry which is preliminary data.</text>
</comment>
<proteinExistence type="predicted"/>
<evidence type="ECO:0000313" key="2">
    <source>
        <dbReference type="Proteomes" id="UP000887043"/>
    </source>
</evidence>
<accession>A0AA37MEJ5</accession>
<gene>
    <name evidence="1" type="ORF">PRRU23_22380</name>
</gene>
<dbReference type="EMBL" id="BPTR01000001">
    <property type="protein sequence ID" value="GJG28538.1"/>
    <property type="molecule type" value="Genomic_DNA"/>
</dbReference>
<name>A0AA37MEJ5_SEGBR</name>
<sequence>MILPTLVLNTLRLVCCSTIEAVHQQILADVSDAHIAALPLYAQEGDVRFSQLTYKPNGFIRMDQRVTTVYTY</sequence>
<dbReference type="Proteomes" id="UP000887043">
    <property type="component" value="Unassembled WGS sequence"/>
</dbReference>
<evidence type="ECO:0000313" key="1">
    <source>
        <dbReference type="EMBL" id="GJG28538.1"/>
    </source>
</evidence>
<reference evidence="1" key="1">
    <citation type="submission" date="2021-08" db="EMBL/GenBank/DDBJ databases">
        <title>Prevotella lacticifex sp. nov., isolated from rumen of cow.</title>
        <authorList>
            <person name="Shinkai T."/>
            <person name="Ikeyama N."/>
            <person name="Kumagai M."/>
            <person name="Ohmori H."/>
            <person name="Sakamoto M."/>
            <person name="Ohkuma M."/>
            <person name="Mitsumori M."/>
        </authorList>
    </citation>
    <scope>NUCLEOTIDE SEQUENCE</scope>
    <source>
        <strain evidence="1">DSM 11371</strain>
    </source>
</reference>
<protein>
    <submittedName>
        <fullName evidence="1">Uncharacterized protein</fullName>
    </submittedName>
</protein>
<dbReference type="AlphaFoldDB" id="A0AA37MEJ5"/>